<comment type="subcellular location">
    <subcellularLocation>
        <location evidence="2">Peroxisome membrane</location>
        <topology evidence="2">Multi-pass membrane protein</topology>
    </subcellularLocation>
</comment>
<dbReference type="Pfam" id="PF05648">
    <property type="entry name" value="PEX11"/>
    <property type="match status" value="1"/>
</dbReference>
<dbReference type="EMBL" id="CP144746">
    <property type="protein sequence ID" value="WVZ56654.1"/>
    <property type="molecule type" value="Genomic_DNA"/>
</dbReference>
<evidence type="ECO:0000256" key="2">
    <source>
        <dbReference type="ARBA" id="ARBA00004585"/>
    </source>
</evidence>
<keyword evidence="5" id="KW-0472">Membrane</keyword>
<evidence type="ECO:0000256" key="3">
    <source>
        <dbReference type="ARBA" id="ARBA00008194"/>
    </source>
</evidence>
<reference evidence="7 8" key="1">
    <citation type="submission" date="2024-02" db="EMBL/GenBank/DDBJ databases">
        <title>High-quality chromosome-scale genome assembly of Pensacola bahiagrass (Paspalum notatum Flugge var. saurae).</title>
        <authorList>
            <person name="Vega J.M."/>
            <person name="Podio M."/>
            <person name="Orjuela J."/>
            <person name="Siena L.A."/>
            <person name="Pessino S.C."/>
            <person name="Combes M.C."/>
            <person name="Mariac C."/>
            <person name="Albertini E."/>
            <person name="Pupilli F."/>
            <person name="Ortiz J.P.A."/>
            <person name="Leblanc O."/>
        </authorList>
    </citation>
    <scope>NUCLEOTIDE SEQUENCE [LARGE SCALE GENOMIC DNA]</scope>
    <source>
        <strain evidence="7">R1</strain>
        <tissue evidence="7">Leaf</tissue>
    </source>
</reference>
<evidence type="ECO:0000256" key="4">
    <source>
        <dbReference type="ARBA" id="ARBA00022593"/>
    </source>
</evidence>
<dbReference type="PANTHER" id="PTHR12652">
    <property type="entry name" value="PEROXISOMAL BIOGENESIS FACTOR 11"/>
    <property type="match status" value="1"/>
</dbReference>
<dbReference type="GO" id="GO:0044375">
    <property type="term" value="P:regulation of peroxisome size"/>
    <property type="evidence" value="ECO:0007669"/>
    <property type="project" value="UniProtKB-ARBA"/>
</dbReference>
<dbReference type="InterPro" id="IPR008733">
    <property type="entry name" value="PEX11"/>
</dbReference>
<gene>
    <name evidence="7" type="ORF">U9M48_007149</name>
</gene>
<dbReference type="PANTHER" id="PTHR12652:SF50">
    <property type="entry name" value="PEROXIN 11"/>
    <property type="match status" value="1"/>
</dbReference>
<comment type="similarity">
    <text evidence="3">Belongs to the peroxin-11 family.</text>
</comment>
<dbReference type="GO" id="GO:0016559">
    <property type="term" value="P:peroxisome fission"/>
    <property type="evidence" value="ECO:0007669"/>
    <property type="project" value="InterPro"/>
</dbReference>
<dbReference type="Proteomes" id="UP001341281">
    <property type="component" value="Chromosome 02"/>
</dbReference>
<organism evidence="7 8">
    <name type="scientific">Paspalum notatum var. saurae</name>
    <dbReference type="NCBI Taxonomy" id="547442"/>
    <lineage>
        <taxon>Eukaryota</taxon>
        <taxon>Viridiplantae</taxon>
        <taxon>Streptophyta</taxon>
        <taxon>Embryophyta</taxon>
        <taxon>Tracheophyta</taxon>
        <taxon>Spermatophyta</taxon>
        <taxon>Magnoliopsida</taxon>
        <taxon>Liliopsida</taxon>
        <taxon>Poales</taxon>
        <taxon>Poaceae</taxon>
        <taxon>PACMAD clade</taxon>
        <taxon>Panicoideae</taxon>
        <taxon>Andropogonodae</taxon>
        <taxon>Paspaleae</taxon>
        <taxon>Paspalinae</taxon>
        <taxon>Paspalum</taxon>
    </lineage>
</organism>
<evidence type="ECO:0000256" key="5">
    <source>
        <dbReference type="ARBA" id="ARBA00023136"/>
    </source>
</evidence>
<evidence type="ECO:0000313" key="8">
    <source>
        <dbReference type="Proteomes" id="UP001341281"/>
    </source>
</evidence>
<sequence length="244" mass="25762">MASSESSKPAPAADRPPPRGFLAHLEAYLARRDGVDKLLKISCYAARLLLAAGPPLPPPASARLRSFESSVALSRKAFRVGKFLHSLNVLRAHYPHPPPALALLAHGGEGVHHLAEQLAWLAEAGGLLHARLLLVLQRLGAWADLLGLAGSVAIKLGEAAEIESSIKKLLAEGCDCEEEQREAVRTMQGELLLKRASVAQVVADAVVPLRDVTGGKGLLGSSTLMAAAGLLSALISMCKNWKCC</sequence>
<accession>A0AAQ3PQV6</accession>
<comment type="function">
    <text evidence="1">Involved in peroxisomal proliferation.</text>
</comment>
<keyword evidence="8" id="KW-1185">Reference proteome</keyword>
<evidence type="ECO:0000313" key="7">
    <source>
        <dbReference type="EMBL" id="WVZ56654.1"/>
    </source>
</evidence>
<protein>
    <submittedName>
        <fullName evidence="7">Uncharacterized protein</fullName>
    </submittedName>
</protein>
<dbReference type="GO" id="GO:0042802">
    <property type="term" value="F:identical protein binding"/>
    <property type="evidence" value="ECO:0007669"/>
    <property type="project" value="UniProtKB-ARBA"/>
</dbReference>
<dbReference type="GO" id="GO:0005778">
    <property type="term" value="C:peroxisomal membrane"/>
    <property type="evidence" value="ECO:0007669"/>
    <property type="project" value="UniProtKB-SubCell"/>
</dbReference>
<evidence type="ECO:0000256" key="6">
    <source>
        <dbReference type="ARBA" id="ARBA00023140"/>
    </source>
</evidence>
<evidence type="ECO:0000256" key="1">
    <source>
        <dbReference type="ARBA" id="ARBA00003032"/>
    </source>
</evidence>
<name>A0AAQ3PQV6_PASNO</name>
<keyword evidence="4" id="KW-0962">Peroxisome biogenesis</keyword>
<proteinExistence type="inferred from homology"/>
<keyword evidence="6" id="KW-0576">Peroxisome</keyword>
<dbReference type="AlphaFoldDB" id="A0AAQ3PQV6"/>